<feature type="transmembrane region" description="Helical" evidence="1">
    <location>
        <begin position="283"/>
        <end position="301"/>
    </location>
</feature>
<sequence>MTAVEPVEPVESIGSTRALERRYRRLLLAYPKEYRAAHGDELLDVLLESAGPGRTVPVLREAWGLLAGGVRSRIVAQAAGPAWADGLHLGVMAVAAANLAALLPYAGAMPLWILLSALALLAVQRGRLTAAFLLTLVTGVKAVAVADGRQPFDVTLLPVQPSFLSDRGLFADSDPLVVAGGYAVVLIGLLVLTARRRPVRVRSWWWWAAVVGAAWAGPAWMAVETAFPLSLSRMAVEGTAFGLAVAGGYLARDHRWALGAGIYLAAASGQVLLHADVLTRQHLAYWGVLLLLTLGAALAPFRQPRYCVD</sequence>
<feature type="transmembrane region" description="Helical" evidence="1">
    <location>
        <begin position="128"/>
        <end position="146"/>
    </location>
</feature>
<feature type="transmembrane region" description="Helical" evidence="1">
    <location>
        <begin position="229"/>
        <end position="250"/>
    </location>
</feature>
<feature type="transmembrane region" description="Helical" evidence="1">
    <location>
        <begin position="175"/>
        <end position="192"/>
    </location>
</feature>
<feature type="transmembrane region" description="Helical" evidence="1">
    <location>
        <begin position="102"/>
        <end position="121"/>
    </location>
</feature>
<organism evidence="2 3">
    <name type="scientific">Nonomuraea cypriaca</name>
    <dbReference type="NCBI Taxonomy" id="1187855"/>
    <lineage>
        <taxon>Bacteria</taxon>
        <taxon>Bacillati</taxon>
        <taxon>Actinomycetota</taxon>
        <taxon>Actinomycetes</taxon>
        <taxon>Streptosporangiales</taxon>
        <taxon>Streptosporangiaceae</taxon>
        <taxon>Nonomuraea</taxon>
    </lineage>
</organism>
<evidence type="ECO:0000313" key="2">
    <source>
        <dbReference type="EMBL" id="MBF8188654.1"/>
    </source>
</evidence>
<reference evidence="2" key="1">
    <citation type="submission" date="2020-11" db="EMBL/GenBank/DDBJ databases">
        <title>Whole-genome analyses of Nonomuraea sp. K274.</title>
        <authorList>
            <person name="Veyisoglu A."/>
        </authorList>
    </citation>
    <scope>NUCLEOTIDE SEQUENCE</scope>
    <source>
        <strain evidence="2">K274</strain>
    </source>
</reference>
<keyword evidence="3" id="KW-1185">Reference proteome</keyword>
<dbReference type="RefSeq" id="WP_195897605.1">
    <property type="nucleotide sequence ID" value="NZ_JADOGI010000072.1"/>
</dbReference>
<feature type="transmembrane region" description="Helical" evidence="1">
    <location>
        <begin position="204"/>
        <end position="223"/>
    </location>
</feature>
<protein>
    <submittedName>
        <fullName evidence="2">Uncharacterized protein</fullName>
    </submittedName>
</protein>
<name>A0A931AED6_9ACTN</name>
<gene>
    <name evidence="2" type="ORF">ITP53_23575</name>
</gene>
<keyword evidence="1" id="KW-0812">Transmembrane</keyword>
<dbReference type="EMBL" id="JADOGI010000072">
    <property type="protein sequence ID" value="MBF8188654.1"/>
    <property type="molecule type" value="Genomic_DNA"/>
</dbReference>
<evidence type="ECO:0000256" key="1">
    <source>
        <dbReference type="SAM" id="Phobius"/>
    </source>
</evidence>
<comment type="caution">
    <text evidence="2">The sequence shown here is derived from an EMBL/GenBank/DDBJ whole genome shotgun (WGS) entry which is preliminary data.</text>
</comment>
<keyword evidence="1" id="KW-1133">Transmembrane helix</keyword>
<accession>A0A931AED6</accession>
<keyword evidence="1" id="KW-0472">Membrane</keyword>
<evidence type="ECO:0000313" key="3">
    <source>
        <dbReference type="Proteomes" id="UP000605361"/>
    </source>
</evidence>
<proteinExistence type="predicted"/>
<dbReference type="Proteomes" id="UP000605361">
    <property type="component" value="Unassembled WGS sequence"/>
</dbReference>
<dbReference type="AlphaFoldDB" id="A0A931AED6"/>
<feature type="transmembrane region" description="Helical" evidence="1">
    <location>
        <begin position="257"/>
        <end position="277"/>
    </location>
</feature>